<reference evidence="2" key="1">
    <citation type="submission" date="2016-07" db="EMBL/GenBank/DDBJ databases">
        <title>Nontailed viruses are major unrecognized killers of bacteria in the ocean.</title>
        <authorList>
            <person name="Kauffman K."/>
            <person name="Hussain F."/>
            <person name="Yang J."/>
            <person name="Arevalo P."/>
            <person name="Brown J."/>
            <person name="Cutler M."/>
            <person name="Kelly L."/>
            <person name="Polz M.F."/>
        </authorList>
    </citation>
    <scope>NUCLEOTIDE SEQUENCE [LARGE SCALE GENOMIC DNA]</scope>
    <source>
        <strain evidence="2">10N.261.45.A10</strain>
    </source>
</reference>
<name>A0A2N7LAB2_9GAMM</name>
<dbReference type="InterPro" id="IPR010767">
    <property type="entry name" value="Phage_CGC-2007_Cje0229"/>
</dbReference>
<sequence>MLKQPKLFPNAIVNKYELTWDFEIVTEGVDIVVPKYFRYDGASIPAPAWQATFTPFHPDVMMPALVHDWLYYNHQVEIELVDDIFYRLLRDNGVDNLRANLMWGAVKAAGRFFWENDKEDLDYLEKLYRLVRNRENKDRYQFPQAIIDRVENTGGS</sequence>
<organism evidence="1 2">
    <name type="scientific">Enterovibrio norvegicus</name>
    <dbReference type="NCBI Taxonomy" id="188144"/>
    <lineage>
        <taxon>Bacteria</taxon>
        <taxon>Pseudomonadati</taxon>
        <taxon>Pseudomonadota</taxon>
        <taxon>Gammaproteobacteria</taxon>
        <taxon>Vibrionales</taxon>
        <taxon>Vibrionaceae</taxon>
        <taxon>Enterovibrio</taxon>
    </lineage>
</organism>
<evidence type="ECO:0008006" key="3">
    <source>
        <dbReference type="Google" id="ProtNLM"/>
    </source>
</evidence>
<protein>
    <recommendedName>
        <fullName evidence="3">DUF1353 domain-containing protein</fullName>
    </recommendedName>
</protein>
<evidence type="ECO:0000313" key="2">
    <source>
        <dbReference type="Proteomes" id="UP000235387"/>
    </source>
</evidence>
<evidence type="ECO:0000313" key="1">
    <source>
        <dbReference type="EMBL" id="PMN91543.1"/>
    </source>
</evidence>
<dbReference type="AlphaFoldDB" id="A0A2N7LAB2"/>
<dbReference type="Proteomes" id="UP000235387">
    <property type="component" value="Unassembled WGS sequence"/>
</dbReference>
<dbReference type="Pfam" id="PF07087">
    <property type="entry name" value="DUF1353"/>
    <property type="match status" value="1"/>
</dbReference>
<comment type="caution">
    <text evidence="1">The sequence shown here is derived from an EMBL/GenBank/DDBJ whole genome shotgun (WGS) entry which is preliminary data.</text>
</comment>
<accession>A0A2N7LAB2</accession>
<dbReference type="EMBL" id="MDAL01000021">
    <property type="protein sequence ID" value="PMN91543.1"/>
    <property type="molecule type" value="Genomic_DNA"/>
</dbReference>
<gene>
    <name evidence="1" type="ORF">BCT23_16725</name>
</gene>
<proteinExistence type="predicted"/>
<dbReference type="RefSeq" id="WP_102317099.1">
    <property type="nucleotide sequence ID" value="NZ_MCYQ01000013.1"/>
</dbReference>